<gene>
    <name evidence="1" type="ORF">E2C01_088390</name>
</gene>
<evidence type="ECO:0000313" key="2">
    <source>
        <dbReference type="Proteomes" id="UP000324222"/>
    </source>
</evidence>
<accession>A0A5B7JGG5</accession>
<comment type="caution">
    <text evidence="1">The sequence shown here is derived from an EMBL/GenBank/DDBJ whole genome shotgun (WGS) entry which is preliminary data.</text>
</comment>
<evidence type="ECO:0000313" key="1">
    <source>
        <dbReference type="EMBL" id="MPC93266.1"/>
    </source>
</evidence>
<dbReference type="EMBL" id="VSRR010094273">
    <property type="protein sequence ID" value="MPC93266.1"/>
    <property type="molecule type" value="Genomic_DNA"/>
</dbReference>
<proteinExistence type="predicted"/>
<keyword evidence="2" id="KW-1185">Reference proteome</keyword>
<organism evidence="1 2">
    <name type="scientific">Portunus trituberculatus</name>
    <name type="common">Swimming crab</name>
    <name type="synonym">Neptunus trituberculatus</name>
    <dbReference type="NCBI Taxonomy" id="210409"/>
    <lineage>
        <taxon>Eukaryota</taxon>
        <taxon>Metazoa</taxon>
        <taxon>Ecdysozoa</taxon>
        <taxon>Arthropoda</taxon>
        <taxon>Crustacea</taxon>
        <taxon>Multicrustacea</taxon>
        <taxon>Malacostraca</taxon>
        <taxon>Eumalacostraca</taxon>
        <taxon>Eucarida</taxon>
        <taxon>Decapoda</taxon>
        <taxon>Pleocyemata</taxon>
        <taxon>Brachyura</taxon>
        <taxon>Eubrachyura</taxon>
        <taxon>Portunoidea</taxon>
        <taxon>Portunidae</taxon>
        <taxon>Portuninae</taxon>
        <taxon>Portunus</taxon>
    </lineage>
</organism>
<dbReference type="AlphaFoldDB" id="A0A5B7JGG5"/>
<reference evidence="1 2" key="1">
    <citation type="submission" date="2019-05" db="EMBL/GenBank/DDBJ databases">
        <title>Another draft genome of Portunus trituberculatus and its Hox gene families provides insights of decapod evolution.</title>
        <authorList>
            <person name="Jeong J.-H."/>
            <person name="Song I."/>
            <person name="Kim S."/>
            <person name="Choi T."/>
            <person name="Kim D."/>
            <person name="Ryu S."/>
            <person name="Kim W."/>
        </authorList>
    </citation>
    <scope>NUCLEOTIDE SEQUENCE [LARGE SCALE GENOMIC DNA]</scope>
    <source>
        <tissue evidence="1">Muscle</tissue>
    </source>
</reference>
<name>A0A5B7JGG5_PORTR</name>
<sequence>MHVRMYVCAYELPTTPQYKHSSSQWRQTRRAETAKTPATHFIAPLTAHLSLQTPEHSTARKQQYILGHAVIRPS</sequence>
<protein>
    <submittedName>
        <fullName evidence="1">Uncharacterized protein</fullName>
    </submittedName>
</protein>
<dbReference type="Proteomes" id="UP000324222">
    <property type="component" value="Unassembled WGS sequence"/>
</dbReference>